<evidence type="ECO:0000256" key="1">
    <source>
        <dbReference type="ARBA" id="ARBA00023015"/>
    </source>
</evidence>
<keyword evidence="2" id="KW-0238">DNA-binding</keyword>
<evidence type="ECO:0000313" key="5">
    <source>
        <dbReference type="EMBL" id="MBS3061605.1"/>
    </source>
</evidence>
<comment type="caution">
    <text evidence="5">The sequence shown here is derived from an EMBL/GenBank/DDBJ whole genome shotgun (WGS) entry which is preliminary data.</text>
</comment>
<dbReference type="PANTHER" id="PTHR43132">
    <property type="entry name" value="ARSENICAL RESISTANCE OPERON REPRESSOR ARSR-RELATED"/>
    <property type="match status" value="1"/>
</dbReference>
<dbReference type="Proteomes" id="UP000675968">
    <property type="component" value="Unassembled WGS sequence"/>
</dbReference>
<dbReference type="GO" id="GO:0003677">
    <property type="term" value="F:DNA binding"/>
    <property type="evidence" value="ECO:0007669"/>
    <property type="project" value="UniProtKB-KW"/>
</dbReference>
<sequence length="107" mass="12142">MNDDLFGMHAELCKTLADKKRLKILYLLGEGEKSVSELAKQTGLRQANLSQHLAILRLKEVIASRKDGTAVYYKIAFPKMVKACNLIREVLLEQIQSRQKMVRGVVK</sequence>
<dbReference type="InterPro" id="IPR036388">
    <property type="entry name" value="WH-like_DNA-bd_sf"/>
</dbReference>
<dbReference type="PANTHER" id="PTHR43132:SF2">
    <property type="entry name" value="ARSENICAL RESISTANCE OPERON REPRESSOR ARSR-RELATED"/>
    <property type="match status" value="1"/>
</dbReference>
<dbReference type="InterPro" id="IPR011991">
    <property type="entry name" value="ArsR-like_HTH"/>
</dbReference>
<organism evidence="5 6">
    <name type="scientific">Candidatus Iainarchaeum sp</name>
    <dbReference type="NCBI Taxonomy" id="3101447"/>
    <lineage>
        <taxon>Archaea</taxon>
        <taxon>Candidatus Iainarchaeota</taxon>
        <taxon>Candidatus Iainarchaeia</taxon>
        <taxon>Candidatus Iainarchaeales</taxon>
        <taxon>Candidatus Iainarchaeaceae</taxon>
        <taxon>Candidatus Iainarchaeum</taxon>
    </lineage>
</organism>
<evidence type="ECO:0000313" key="6">
    <source>
        <dbReference type="Proteomes" id="UP000675968"/>
    </source>
</evidence>
<gene>
    <name evidence="5" type="ORF">J4215_03415</name>
</gene>
<dbReference type="Pfam" id="PF01022">
    <property type="entry name" value="HTH_5"/>
    <property type="match status" value="1"/>
</dbReference>
<dbReference type="CDD" id="cd00090">
    <property type="entry name" value="HTH_ARSR"/>
    <property type="match status" value="1"/>
</dbReference>
<dbReference type="GO" id="GO:0003700">
    <property type="term" value="F:DNA-binding transcription factor activity"/>
    <property type="evidence" value="ECO:0007669"/>
    <property type="project" value="InterPro"/>
</dbReference>
<reference evidence="5" key="2">
    <citation type="submission" date="2021-05" db="EMBL/GenBank/DDBJ databases">
        <title>Protein family content uncovers lineage relationships and bacterial pathway maintenance mechanisms in DPANN archaea.</title>
        <authorList>
            <person name="Castelle C.J."/>
            <person name="Meheust R."/>
            <person name="Jaffe A.L."/>
            <person name="Seitz K."/>
            <person name="Gong X."/>
            <person name="Baker B.J."/>
            <person name="Banfield J.F."/>
        </authorList>
    </citation>
    <scope>NUCLEOTIDE SEQUENCE</scope>
    <source>
        <strain evidence="5">RIFCSPLOWO2_01_FULL_AR10_48_17</strain>
    </source>
</reference>
<dbReference type="PROSITE" id="PS50987">
    <property type="entry name" value="HTH_ARSR_2"/>
    <property type="match status" value="1"/>
</dbReference>
<evidence type="ECO:0000256" key="3">
    <source>
        <dbReference type="ARBA" id="ARBA00023163"/>
    </source>
</evidence>
<dbReference type="Gene3D" id="1.10.10.10">
    <property type="entry name" value="Winged helix-like DNA-binding domain superfamily/Winged helix DNA-binding domain"/>
    <property type="match status" value="1"/>
</dbReference>
<keyword evidence="1" id="KW-0805">Transcription regulation</keyword>
<reference evidence="5" key="1">
    <citation type="submission" date="2021-03" db="EMBL/GenBank/DDBJ databases">
        <authorList>
            <person name="Jaffe A."/>
        </authorList>
    </citation>
    <scope>NUCLEOTIDE SEQUENCE</scope>
    <source>
        <strain evidence="5">RIFCSPLOWO2_01_FULL_AR10_48_17</strain>
    </source>
</reference>
<keyword evidence="3" id="KW-0804">Transcription</keyword>
<dbReference type="SUPFAM" id="SSF46785">
    <property type="entry name" value="Winged helix' DNA-binding domain"/>
    <property type="match status" value="1"/>
</dbReference>
<evidence type="ECO:0000259" key="4">
    <source>
        <dbReference type="PROSITE" id="PS50987"/>
    </source>
</evidence>
<feature type="domain" description="HTH arsR-type" evidence="4">
    <location>
        <begin position="1"/>
        <end position="98"/>
    </location>
</feature>
<name>A0A8T4LE91_9ARCH</name>
<dbReference type="NCBIfam" id="NF033788">
    <property type="entry name" value="HTH_metalloreg"/>
    <property type="match status" value="1"/>
</dbReference>
<accession>A0A8T4LE91</accession>
<dbReference type="SMART" id="SM00418">
    <property type="entry name" value="HTH_ARSR"/>
    <property type="match status" value="1"/>
</dbReference>
<dbReference type="PRINTS" id="PR00778">
    <property type="entry name" value="HTHARSR"/>
</dbReference>
<evidence type="ECO:0000256" key="2">
    <source>
        <dbReference type="ARBA" id="ARBA00023125"/>
    </source>
</evidence>
<dbReference type="AlphaFoldDB" id="A0A8T4LE91"/>
<dbReference type="InterPro" id="IPR036390">
    <property type="entry name" value="WH_DNA-bd_sf"/>
</dbReference>
<proteinExistence type="predicted"/>
<dbReference type="InterPro" id="IPR051011">
    <property type="entry name" value="Metal_resp_trans_reg"/>
</dbReference>
<dbReference type="EMBL" id="JAGVWC010000010">
    <property type="protein sequence ID" value="MBS3061605.1"/>
    <property type="molecule type" value="Genomic_DNA"/>
</dbReference>
<protein>
    <submittedName>
        <fullName evidence="5">Winged helix-turn-helix transcriptional regulator</fullName>
    </submittedName>
</protein>
<dbReference type="InterPro" id="IPR001845">
    <property type="entry name" value="HTH_ArsR_DNA-bd_dom"/>
</dbReference>